<keyword evidence="3" id="KW-1185">Reference proteome</keyword>
<organism evidence="2 3">
    <name type="scientific">Mariprofundus erugo</name>
    <dbReference type="NCBI Taxonomy" id="2528639"/>
    <lineage>
        <taxon>Bacteria</taxon>
        <taxon>Pseudomonadati</taxon>
        <taxon>Pseudomonadota</taxon>
        <taxon>Candidatius Mariprofundia</taxon>
        <taxon>Mariprofundales</taxon>
        <taxon>Mariprofundaceae</taxon>
        <taxon>Mariprofundus</taxon>
    </lineage>
</organism>
<dbReference type="PROSITE" id="PS01094">
    <property type="entry name" value="UPF0076"/>
    <property type="match status" value="1"/>
</dbReference>
<sequence length="127" mass="13111">MSGLTMIDAADAPRAVGPYSQAVVHGGVLYASGQIGLDPATGKLVADDVEAQAQQVTRNLTAVLNEAGVSLSDILKVNIFLTDMGDFPLVNGIYAAWLGEHRPARATVAVAALPLGARIEMDLIAAV</sequence>
<reference evidence="2 3" key="1">
    <citation type="journal article" date="2019" name="Appl. Environ. Microbiol.">
        <title>Environmental Evidence and Genomic Insight of Iron-oxidizing Bacteria Preference Towards More Corrosion Resistant Stainless Steel at Higher Salinities.</title>
        <authorList>
            <person name="Garrison C.E."/>
            <person name="Price K.A."/>
            <person name="Field E.K."/>
        </authorList>
    </citation>
    <scope>NUCLEOTIDE SEQUENCE [LARGE SCALE GENOMIC DNA]</scope>
    <source>
        <strain evidence="2 3">P3</strain>
    </source>
</reference>
<dbReference type="AlphaFoldDB" id="A0A5R9GUV8"/>
<dbReference type="FunFam" id="3.30.1330.40:FF:000001">
    <property type="entry name" value="L-PSP family endoribonuclease"/>
    <property type="match status" value="1"/>
</dbReference>
<accession>A0A5R9GUV8</accession>
<dbReference type="PANTHER" id="PTHR11803">
    <property type="entry name" value="2-IMINOBUTANOATE/2-IMINOPROPANOATE DEAMINASE RIDA"/>
    <property type="match status" value="1"/>
</dbReference>
<dbReference type="GO" id="GO:0019239">
    <property type="term" value="F:deaminase activity"/>
    <property type="evidence" value="ECO:0007669"/>
    <property type="project" value="TreeGrafter"/>
</dbReference>
<dbReference type="Gene3D" id="3.30.1330.40">
    <property type="entry name" value="RutC-like"/>
    <property type="match status" value="1"/>
</dbReference>
<name>A0A5R9GUV8_9PROT</name>
<protein>
    <submittedName>
        <fullName evidence="2">RidA family protein</fullName>
    </submittedName>
</protein>
<dbReference type="SUPFAM" id="SSF55298">
    <property type="entry name" value="YjgF-like"/>
    <property type="match status" value="1"/>
</dbReference>
<dbReference type="RefSeq" id="WP_138238874.1">
    <property type="nucleotide sequence ID" value="NZ_VBRY01000004.1"/>
</dbReference>
<dbReference type="Proteomes" id="UP000306585">
    <property type="component" value="Unassembled WGS sequence"/>
</dbReference>
<dbReference type="NCBIfam" id="TIGR00004">
    <property type="entry name" value="Rid family detoxifying hydrolase"/>
    <property type="match status" value="1"/>
</dbReference>
<gene>
    <name evidence="2" type="ORF">FEF65_05915</name>
</gene>
<dbReference type="Pfam" id="PF01042">
    <property type="entry name" value="Ribonuc_L-PSP"/>
    <property type="match status" value="1"/>
</dbReference>
<dbReference type="InterPro" id="IPR006175">
    <property type="entry name" value="YjgF/YER057c/UK114"/>
</dbReference>
<dbReference type="PANTHER" id="PTHR11803:SF58">
    <property type="entry name" value="PROTEIN HMF1-RELATED"/>
    <property type="match status" value="1"/>
</dbReference>
<dbReference type="GO" id="GO:0005829">
    <property type="term" value="C:cytosol"/>
    <property type="evidence" value="ECO:0007669"/>
    <property type="project" value="TreeGrafter"/>
</dbReference>
<dbReference type="InterPro" id="IPR006056">
    <property type="entry name" value="RidA"/>
</dbReference>
<proteinExistence type="inferred from homology"/>
<dbReference type="EMBL" id="VBRY01000004">
    <property type="protein sequence ID" value="TLS67977.1"/>
    <property type="molecule type" value="Genomic_DNA"/>
</dbReference>
<comment type="caution">
    <text evidence="2">The sequence shown here is derived from an EMBL/GenBank/DDBJ whole genome shotgun (WGS) entry which is preliminary data.</text>
</comment>
<dbReference type="InterPro" id="IPR019897">
    <property type="entry name" value="RidA_CS"/>
</dbReference>
<dbReference type="OrthoDB" id="5296613at2"/>
<dbReference type="InterPro" id="IPR035959">
    <property type="entry name" value="RutC-like_sf"/>
</dbReference>
<evidence type="ECO:0000313" key="2">
    <source>
        <dbReference type="EMBL" id="TLS67977.1"/>
    </source>
</evidence>
<comment type="similarity">
    <text evidence="1">Belongs to the RutC family.</text>
</comment>
<dbReference type="CDD" id="cd00448">
    <property type="entry name" value="YjgF_YER057c_UK114_family"/>
    <property type="match status" value="1"/>
</dbReference>
<evidence type="ECO:0000256" key="1">
    <source>
        <dbReference type="ARBA" id="ARBA00010552"/>
    </source>
</evidence>
<evidence type="ECO:0000313" key="3">
    <source>
        <dbReference type="Proteomes" id="UP000306585"/>
    </source>
</evidence>